<dbReference type="Pfam" id="PF06114">
    <property type="entry name" value="Peptidase_M78"/>
    <property type="match status" value="1"/>
</dbReference>
<evidence type="ECO:0000259" key="1">
    <source>
        <dbReference type="Pfam" id="PF06114"/>
    </source>
</evidence>
<reference evidence="2" key="1">
    <citation type="journal article" date="2007" name="Microbiology">
        <title>Comparative analysis of the Corynebacterium glutamicum group and complete genome sequence of strain R.</title>
        <authorList>
            <person name="Yukawa H."/>
            <person name="Omumasaba C.A."/>
            <person name="Nonaka H."/>
            <person name="Kos P."/>
            <person name="Okai N."/>
            <person name="Suzuki N."/>
            <person name="Suda M."/>
            <person name="Tsuge Y."/>
            <person name="Watanabe J."/>
            <person name="Ikeda Y."/>
            <person name="Vertes A.A."/>
            <person name="Inui M."/>
        </authorList>
    </citation>
    <scope>NUCLEOTIDE SEQUENCE</scope>
    <source>
        <strain evidence="2">R</strain>
    </source>
</reference>
<dbReference type="Proteomes" id="UP000006698">
    <property type="component" value="Chromosome"/>
</dbReference>
<dbReference type="RefSeq" id="WP_011897488.1">
    <property type="nucleotide sequence ID" value="NC_009342.1"/>
</dbReference>
<gene>
    <name evidence="2" type="ordered locus">cgR_1922</name>
</gene>
<feature type="domain" description="IrrE N-terminal-like" evidence="1">
    <location>
        <begin position="8"/>
        <end position="112"/>
    </location>
</feature>
<dbReference type="EMBL" id="AP009044">
    <property type="protein sequence ID" value="BAF54917.1"/>
    <property type="molecule type" value="Genomic_DNA"/>
</dbReference>
<dbReference type="InterPro" id="IPR010359">
    <property type="entry name" value="IrrE_HExxH"/>
</dbReference>
<proteinExistence type="predicted"/>
<accession>A0AB72VBX8</accession>
<protein>
    <recommendedName>
        <fullName evidence="1">IrrE N-terminal-like domain-containing protein</fullName>
    </recommendedName>
</protein>
<evidence type="ECO:0000313" key="2">
    <source>
        <dbReference type="EMBL" id="BAF54917.1"/>
    </source>
</evidence>
<sequence>MDLDKIAELFGVRVAETKDLHPAHHGMYIHHRRLILLRAGLDGWNYRSIFAHELAHAFYRDEVNGDTRAEKRANQWAARLLISKDEYRAAELLHGPHPGAIAHELGVTPDVVKTWCDIYERRTV</sequence>
<organism evidence="2">
    <name type="scientific">Corynebacterium glutamicum (strain R)</name>
    <dbReference type="NCBI Taxonomy" id="340322"/>
    <lineage>
        <taxon>Bacteria</taxon>
        <taxon>Bacillati</taxon>
        <taxon>Actinomycetota</taxon>
        <taxon>Actinomycetes</taxon>
        <taxon>Mycobacteriales</taxon>
        <taxon>Corynebacteriaceae</taxon>
        <taxon>Corynebacterium</taxon>
    </lineage>
</organism>
<name>A0AB72VBX8_CORGB</name>
<dbReference type="AlphaFoldDB" id="A0AB72VBX8"/>
<dbReference type="Gene3D" id="1.10.10.2910">
    <property type="match status" value="1"/>
</dbReference>
<dbReference type="KEGG" id="cgt:cgR_1922"/>